<organism evidence="1 2">
    <name type="scientific">Chryseolinea lacunae</name>
    <dbReference type="NCBI Taxonomy" id="2801331"/>
    <lineage>
        <taxon>Bacteria</taxon>
        <taxon>Pseudomonadati</taxon>
        <taxon>Bacteroidota</taxon>
        <taxon>Cytophagia</taxon>
        <taxon>Cytophagales</taxon>
        <taxon>Fulvivirgaceae</taxon>
        <taxon>Chryseolinea</taxon>
    </lineage>
</organism>
<protein>
    <submittedName>
        <fullName evidence="1">Uncharacterized protein</fullName>
    </submittedName>
</protein>
<reference evidence="1 2" key="1">
    <citation type="submission" date="2021-01" db="EMBL/GenBank/DDBJ databases">
        <title>Chryseolinea sp. Jin1 Genome sequencing and assembly.</title>
        <authorList>
            <person name="Kim I."/>
        </authorList>
    </citation>
    <scope>NUCLEOTIDE SEQUENCE [LARGE SCALE GENOMIC DNA]</scope>
    <source>
        <strain evidence="1 2">Jin1</strain>
    </source>
</reference>
<dbReference type="EMBL" id="JAERRB010000008">
    <property type="protein sequence ID" value="MBL0743833.1"/>
    <property type="molecule type" value="Genomic_DNA"/>
</dbReference>
<accession>A0ABS1KXA2</accession>
<gene>
    <name evidence="1" type="ORF">JI741_21560</name>
</gene>
<dbReference type="RefSeq" id="WP_202013350.1">
    <property type="nucleotide sequence ID" value="NZ_JAERRB010000008.1"/>
</dbReference>
<evidence type="ECO:0000313" key="1">
    <source>
        <dbReference type="EMBL" id="MBL0743833.1"/>
    </source>
</evidence>
<dbReference type="Proteomes" id="UP000613030">
    <property type="component" value="Unassembled WGS sequence"/>
</dbReference>
<comment type="caution">
    <text evidence="1">The sequence shown here is derived from an EMBL/GenBank/DDBJ whole genome shotgun (WGS) entry which is preliminary data.</text>
</comment>
<keyword evidence="2" id="KW-1185">Reference proteome</keyword>
<proteinExistence type="predicted"/>
<evidence type="ECO:0000313" key="2">
    <source>
        <dbReference type="Proteomes" id="UP000613030"/>
    </source>
</evidence>
<sequence length="81" mass="8961">MTHLLTSDFALFFGALPEKDVGIDVNHGTTNLLTATVHKKLSFSPKNLTTLDIKDATMHLLYPTSDLLDATTHLLYPITHL</sequence>
<name>A0ABS1KXA2_9BACT</name>